<comment type="caution">
    <text evidence="4">The sequence shown here is derived from an EMBL/GenBank/DDBJ whole genome shotgun (WGS) entry which is preliminary data.</text>
</comment>
<dbReference type="NCBIfam" id="TIGR01638">
    <property type="entry name" value="Atha_cystat_rel"/>
    <property type="match status" value="1"/>
</dbReference>
<evidence type="ECO:0000256" key="2">
    <source>
        <dbReference type="SAM" id="Phobius"/>
    </source>
</evidence>
<dbReference type="OrthoDB" id="1073914at2759"/>
<reference evidence="4 5" key="1">
    <citation type="submission" date="2020-12" db="EMBL/GenBank/DDBJ databases">
        <title>Concerted genomic and epigenomic changes stabilize Arabidopsis allopolyploids.</title>
        <authorList>
            <person name="Chen Z."/>
        </authorList>
    </citation>
    <scope>NUCLEOTIDE SEQUENCE [LARGE SCALE GENOMIC DNA]</scope>
    <source>
        <strain evidence="4">As9502</strain>
        <tissue evidence="4">Leaf</tissue>
    </source>
</reference>
<evidence type="ECO:0000259" key="3">
    <source>
        <dbReference type="Pfam" id="PF03080"/>
    </source>
</evidence>
<dbReference type="InterPro" id="IPR006525">
    <property type="entry name" value="Cystatin-related_pln"/>
</dbReference>
<evidence type="ECO:0000256" key="1">
    <source>
        <dbReference type="SAM" id="MobiDB-lite"/>
    </source>
</evidence>
<feature type="domain" description="Neprosin PEP catalytic" evidence="3">
    <location>
        <begin position="216"/>
        <end position="259"/>
    </location>
</feature>
<keyword evidence="2" id="KW-1133">Transmembrane helix</keyword>
<dbReference type="Pfam" id="PF03080">
    <property type="entry name" value="Neprosin"/>
    <property type="match status" value="1"/>
</dbReference>
<feature type="compositionally biased region" description="Basic and acidic residues" evidence="1">
    <location>
        <begin position="1"/>
        <end position="30"/>
    </location>
</feature>
<sequence>MLSPIENERSEIPSPEKLKLVEEPSDDESKFSNYDSDDWETLSDDLRLLDEEWGKSGGFDVDFSKVRHRFGCGAVHLDDDNMVSEPHETNRDLLNRLSNMAISFYNDKTDSSLELVKVLRANFHPSAAITLYITFEANDPKDGNQTKRYQAVVLYLSFDIEDSLLWISQVLQQKHLNPLTIDSHGTHIAGVRTTDQGPYRGVIASLSVHDLNISRDQASYANIYIGSGIYDKVNFIQTGWMINPSLFGDGRTWSYGFWKFLWGLIFTKIILFLAI</sequence>
<dbReference type="PANTHER" id="PTHR31228">
    <property type="entry name" value="CYSTATIN/MONELLIN SUPERFAMILY PROTEIN"/>
    <property type="match status" value="1"/>
</dbReference>
<dbReference type="InterPro" id="IPR004314">
    <property type="entry name" value="Neprosin"/>
</dbReference>
<evidence type="ECO:0000313" key="5">
    <source>
        <dbReference type="Proteomes" id="UP000694251"/>
    </source>
</evidence>
<dbReference type="Proteomes" id="UP000694251">
    <property type="component" value="Chromosome 5"/>
</dbReference>
<dbReference type="AlphaFoldDB" id="A0A8T2D915"/>
<dbReference type="PANTHER" id="PTHR31228:SF22">
    <property type="entry name" value="CYSTATIN_MONELLIN SUPERFAMILY PROTEIN"/>
    <property type="match status" value="1"/>
</dbReference>
<accession>A0A8T2D915</accession>
<keyword evidence="2" id="KW-0472">Membrane</keyword>
<keyword evidence="5" id="KW-1185">Reference proteome</keyword>
<protein>
    <submittedName>
        <fullName evidence="4">Cystatin-related plant</fullName>
    </submittedName>
</protein>
<name>A0A8T2D915_ARASU</name>
<feature type="transmembrane region" description="Helical" evidence="2">
    <location>
        <begin position="253"/>
        <end position="274"/>
    </location>
</feature>
<evidence type="ECO:0000313" key="4">
    <source>
        <dbReference type="EMBL" id="KAG7608157.1"/>
    </source>
</evidence>
<feature type="region of interest" description="Disordered" evidence="1">
    <location>
        <begin position="1"/>
        <end position="36"/>
    </location>
</feature>
<organism evidence="4 5">
    <name type="scientific">Arabidopsis suecica</name>
    <name type="common">Swedish thale-cress</name>
    <name type="synonym">Cardaminopsis suecica</name>
    <dbReference type="NCBI Taxonomy" id="45249"/>
    <lineage>
        <taxon>Eukaryota</taxon>
        <taxon>Viridiplantae</taxon>
        <taxon>Streptophyta</taxon>
        <taxon>Embryophyta</taxon>
        <taxon>Tracheophyta</taxon>
        <taxon>Spermatophyta</taxon>
        <taxon>Magnoliopsida</taxon>
        <taxon>eudicotyledons</taxon>
        <taxon>Gunneridae</taxon>
        <taxon>Pentapetalae</taxon>
        <taxon>rosids</taxon>
        <taxon>malvids</taxon>
        <taxon>Brassicales</taxon>
        <taxon>Brassicaceae</taxon>
        <taxon>Camelineae</taxon>
        <taxon>Arabidopsis</taxon>
    </lineage>
</organism>
<dbReference type="EMBL" id="JAEFBJ010000005">
    <property type="protein sequence ID" value="KAG7608157.1"/>
    <property type="molecule type" value="Genomic_DNA"/>
</dbReference>
<proteinExistence type="predicted"/>
<keyword evidence="2" id="KW-0812">Transmembrane</keyword>
<gene>
    <name evidence="4" type="ORF">ISN44_As05g004240</name>
</gene>